<protein>
    <recommendedName>
        <fullName evidence="4">DUF3618 domain-containing protein</fullName>
    </recommendedName>
</protein>
<dbReference type="STRING" id="440168.SAMN04487974_1265"/>
<reference evidence="2 3" key="1">
    <citation type="submission" date="2016-10" db="EMBL/GenBank/DDBJ databases">
        <authorList>
            <person name="de Groot N.N."/>
        </authorList>
    </citation>
    <scope>NUCLEOTIDE SEQUENCE [LARGE SCALE GENOMIC DNA]</scope>
    <source>
        <strain evidence="2 3">CGMCC 1.10267</strain>
    </source>
</reference>
<evidence type="ECO:0000313" key="2">
    <source>
        <dbReference type="EMBL" id="SDH15926.1"/>
    </source>
</evidence>
<dbReference type="Proteomes" id="UP000199495">
    <property type="component" value="Unassembled WGS sequence"/>
</dbReference>
<name>A0A1G8A4Z3_9HYPH</name>
<feature type="region of interest" description="Disordered" evidence="1">
    <location>
        <begin position="335"/>
        <end position="354"/>
    </location>
</feature>
<dbReference type="RefSeq" id="WP_090599819.1">
    <property type="nucleotide sequence ID" value="NZ_FNCS01000026.1"/>
</dbReference>
<keyword evidence="3" id="KW-1185">Reference proteome</keyword>
<evidence type="ECO:0000313" key="3">
    <source>
        <dbReference type="Proteomes" id="UP000199495"/>
    </source>
</evidence>
<dbReference type="OrthoDB" id="7471221at2"/>
<gene>
    <name evidence="2" type="ORF">SAMN04487974_1265</name>
</gene>
<evidence type="ECO:0000256" key="1">
    <source>
        <dbReference type="SAM" id="MobiDB-lite"/>
    </source>
</evidence>
<evidence type="ECO:0008006" key="4">
    <source>
        <dbReference type="Google" id="ProtNLM"/>
    </source>
</evidence>
<feature type="compositionally biased region" description="Basic and acidic residues" evidence="1">
    <location>
        <begin position="342"/>
        <end position="354"/>
    </location>
</feature>
<accession>A0A1G8A4Z3</accession>
<dbReference type="EMBL" id="FNCS01000026">
    <property type="protein sequence ID" value="SDH15926.1"/>
    <property type="molecule type" value="Genomic_DNA"/>
</dbReference>
<organism evidence="2 3">
    <name type="scientific">Pelagibacterium luteolum</name>
    <dbReference type="NCBI Taxonomy" id="440168"/>
    <lineage>
        <taxon>Bacteria</taxon>
        <taxon>Pseudomonadati</taxon>
        <taxon>Pseudomonadota</taxon>
        <taxon>Alphaproteobacteria</taxon>
        <taxon>Hyphomicrobiales</taxon>
        <taxon>Devosiaceae</taxon>
        <taxon>Pelagibacterium</taxon>
    </lineage>
</organism>
<dbReference type="AlphaFoldDB" id="A0A1G8A4Z3"/>
<proteinExistence type="predicted"/>
<sequence length="354" mass="39265">MADQHKSSKDLERAIEARRTRIEQRVEEISARFSPGQLLDEALRYTESGPGAEFTRNLGRSVVSNPLPVAMAAASVAWLAIQSNASRRGHDNARDVDAMYDRSLTEAEEYPLAIITGSSIKRIGSGRDQDSSYTEFADTTGRKFKAPSDEHGHRAGHFTDETGRRFRGFIDEAGHQVSDFRDEAGDRFHQASGWAEHNWRKAGERVSRFGSSMRRGVGHMGEDVRHGAGYMGDRAHAAGHGLRRHGEDAVHAADDFLHQQPLVGGAIAFAIGALAAGFLPHTRQEDEYLGEASDSLNRTATREGERLYDRERHRAEDIHDEARQAVEDVYDKVKDAVMTSSEDTKPKTGEQGRQ</sequence>